<organism evidence="1 2">
    <name type="scientific">Phaeosphaeria nodorum (strain SN15 / ATCC MYA-4574 / FGSC 10173)</name>
    <name type="common">Glume blotch fungus</name>
    <name type="synonym">Parastagonospora nodorum</name>
    <dbReference type="NCBI Taxonomy" id="321614"/>
    <lineage>
        <taxon>Eukaryota</taxon>
        <taxon>Fungi</taxon>
        <taxon>Dikarya</taxon>
        <taxon>Ascomycota</taxon>
        <taxon>Pezizomycotina</taxon>
        <taxon>Dothideomycetes</taxon>
        <taxon>Pleosporomycetidae</taxon>
        <taxon>Pleosporales</taxon>
        <taxon>Pleosporineae</taxon>
        <taxon>Phaeosphaeriaceae</taxon>
        <taxon>Parastagonospora</taxon>
    </lineage>
</organism>
<name>Q0UWL1_PHANO</name>
<dbReference type="InParanoid" id="Q0UWL1"/>
<protein>
    <submittedName>
        <fullName evidence="1">Uncharacterized protein</fullName>
    </submittedName>
</protein>
<dbReference type="EMBL" id="CH445329">
    <property type="protein sequence ID" value="EAT89058.1"/>
    <property type="molecule type" value="Genomic_DNA"/>
</dbReference>
<evidence type="ECO:0000313" key="2">
    <source>
        <dbReference type="Proteomes" id="UP000001055"/>
    </source>
</evidence>
<dbReference type="KEGG" id="pno:SNOG_03853"/>
<dbReference type="RefSeq" id="XP_001794399.1">
    <property type="nucleotide sequence ID" value="XM_001794347.1"/>
</dbReference>
<gene>
    <name evidence="1" type="ORF">SNOG_03853</name>
</gene>
<accession>Q0UWL1</accession>
<dbReference type="Proteomes" id="UP000001055">
    <property type="component" value="Unassembled WGS sequence"/>
</dbReference>
<dbReference type="GeneID" id="5971262"/>
<sequence>MRRRPHMANSPTFPRRPSSLRESYCAEWRFTEPWMLWKVRDRKESGSQYSKFGNACPKRHYDATRSTLDIHRSCPTCGTTPGPLLSIPEQRDRGRVTSRFSRGLHLSRNGLPTRLDFGS</sequence>
<reference evidence="2" key="1">
    <citation type="journal article" date="2007" name="Plant Cell">
        <title>Dothideomycete-plant interactions illuminated by genome sequencing and EST analysis of the wheat pathogen Stagonospora nodorum.</title>
        <authorList>
            <person name="Hane J.K."/>
            <person name="Lowe R.G."/>
            <person name="Solomon P.S."/>
            <person name="Tan K.C."/>
            <person name="Schoch C.L."/>
            <person name="Spatafora J.W."/>
            <person name="Crous P.W."/>
            <person name="Kodira C."/>
            <person name="Birren B.W."/>
            <person name="Galagan J.E."/>
            <person name="Torriani S.F."/>
            <person name="McDonald B.A."/>
            <person name="Oliver R.P."/>
        </authorList>
    </citation>
    <scope>NUCLEOTIDE SEQUENCE [LARGE SCALE GENOMIC DNA]</scope>
    <source>
        <strain evidence="2">SN15 / ATCC MYA-4574 / FGSC 10173</strain>
    </source>
</reference>
<proteinExistence type="predicted"/>
<evidence type="ECO:0000313" key="1">
    <source>
        <dbReference type="EMBL" id="EAT89058.1"/>
    </source>
</evidence>
<dbReference type="AlphaFoldDB" id="Q0UWL1"/>